<dbReference type="InterPro" id="IPR029068">
    <property type="entry name" value="Glyas_Bleomycin-R_OHBP_Dase"/>
</dbReference>
<dbReference type="AlphaFoldDB" id="A0A1H5RAM2"/>
<dbReference type="PROSITE" id="PS51819">
    <property type="entry name" value="VOC"/>
    <property type="match status" value="1"/>
</dbReference>
<evidence type="ECO:0000313" key="3">
    <source>
        <dbReference type="Proteomes" id="UP000198878"/>
    </source>
</evidence>
<sequence>MVPASFEGMAIHMGMITIDCADPRGLAEFWTAALGTTVAQDYGGEFLVLAPPEGGLPLGLQRVPEPRAGKNRVHVDFGGDDRAAEVKRLVGLGAKEVAEHSVPGLAWTVLTDPEGNEFCVSG</sequence>
<evidence type="ECO:0000259" key="1">
    <source>
        <dbReference type="PROSITE" id="PS51819"/>
    </source>
</evidence>
<dbReference type="Gene3D" id="3.10.180.10">
    <property type="entry name" value="2,3-Dihydroxybiphenyl 1,2-Dioxygenase, domain 1"/>
    <property type="match status" value="1"/>
</dbReference>
<accession>A0A1H5RAM2</accession>
<evidence type="ECO:0000313" key="2">
    <source>
        <dbReference type="EMBL" id="SEF35430.1"/>
    </source>
</evidence>
<dbReference type="SUPFAM" id="SSF54593">
    <property type="entry name" value="Glyoxalase/Bleomycin resistance protein/Dihydroxybiphenyl dioxygenase"/>
    <property type="match status" value="1"/>
</dbReference>
<protein>
    <recommendedName>
        <fullName evidence="1">VOC domain-containing protein</fullName>
    </recommendedName>
</protein>
<name>A0A1H5RAM2_9PSEU</name>
<dbReference type="Proteomes" id="UP000198878">
    <property type="component" value="Unassembled WGS sequence"/>
</dbReference>
<dbReference type="Pfam" id="PF18029">
    <property type="entry name" value="Glyoxalase_6"/>
    <property type="match status" value="1"/>
</dbReference>
<dbReference type="PANTHER" id="PTHR35908">
    <property type="entry name" value="HYPOTHETICAL FUSION PROTEIN"/>
    <property type="match status" value="1"/>
</dbReference>
<dbReference type="CDD" id="cd06587">
    <property type="entry name" value="VOC"/>
    <property type="match status" value="1"/>
</dbReference>
<proteinExistence type="predicted"/>
<reference evidence="3" key="1">
    <citation type="submission" date="2016-10" db="EMBL/GenBank/DDBJ databases">
        <authorList>
            <person name="Varghese N."/>
            <person name="Submissions S."/>
        </authorList>
    </citation>
    <scope>NUCLEOTIDE SEQUENCE [LARGE SCALE GENOMIC DNA]</scope>
    <source>
        <strain evidence="3">DSM 44654</strain>
    </source>
</reference>
<dbReference type="InterPro" id="IPR037523">
    <property type="entry name" value="VOC_core"/>
</dbReference>
<organism evidence="2 3">
    <name type="scientific">Amycolatopsis pretoriensis</name>
    <dbReference type="NCBI Taxonomy" id="218821"/>
    <lineage>
        <taxon>Bacteria</taxon>
        <taxon>Bacillati</taxon>
        <taxon>Actinomycetota</taxon>
        <taxon>Actinomycetes</taxon>
        <taxon>Pseudonocardiales</taxon>
        <taxon>Pseudonocardiaceae</taxon>
        <taxon>Amycolatopsis</taxon>
    </lineage>
</organism>
<dbReference type="STRING" id="218821.SAMN05421837_10861"/>
<gene>
    <name evidence="2" type="ORF">SAMN05421837_10861</name>
</gene>
<feature type="domain" description="VOC" evidence="1">
    <location>
        <begin position="12"/>
        <end position="122"/>
    </location>
</feature>
<keyword evidence="3" id="KW-1185">Reference proteome</keyword>
<dbReference type="InterPro" id="IPR041581">
    <property type="entry name" value="Glyoxalase_6"/>
</dbReference>
<dbReference type="EMBL" id="FNUJ01000008">
    <property type="protein sequence ID" value="SEF35430.1"/>
    <property type="molecule type" value="Genomic_DNA"/>
</dbReference>
<dbReference type="PANTHER" id="PTHR35908:SF1">
    <property type="entry name" value="CONSERVED PROTEIN"/>
    <property type="match status" value="1"/>
</dbReference>